<evidence type="ECO:0000313" key="4">
    <source>
        <dbReference type="EMBL" id="CEK71252.1"/>
    </source>
</evidence>
<name>A0A0B6ZS91_9EUPU</name>
<keyword evidence="2" id="KW-1015">Disulfide bond</keyword>
<accession>A0A0B6ZS91</accession>
<proteinExistence type="inferred from homology"/>
<dbReference type="AlphaFoldDB" id="A0A0B6ZS91"/>
<organism evidence="4">
    <name type="scientific">Arion vulgaris</name>
    <dbReference type="NCBI Taxonomy" id="1028688"/>
    <lineage>
        <taxon>Eukaryota</taxon>
        <taxon>Metazoa</taxon>
        <taxon>Spiralia</taxon>
        <taxon>Lophotrochozoa</taxon>
        <taxon>Mollusca</taxon>
        <taxon>Gastropoda</taxon>
        <taxon>Heterobranchia</taxon>
        <taxon>Euthyneura</taxon>
        <taxon>Panpulmonata</taxon>
        <taxon>Eupulmonata</taxon>
        <taxon>Stylommatophora</taxon>
        <taxon>Helicina</taxon>
        <taxon>Arionoidea</taxon>
        <taxon>Arionidae</taxon>
        <taxon>Arion</taxon>
    </lineage>
</organism>
<comment type="similarity">
    <text evidence="1 3">Belongs to the CMC family.</text>
</comment>
<sequence length="140" mass="15762">QVFRQRILKMATSTKNESGVKEYTMLPGSVAGGPHGLGDPNDRSLRKVEKEIVIPQKMKEKAKKLKCSSEIRGFGECAKEQGLLMPFKCRTAAACLKSCLESAYADPVFVDLCTDEYLRERSEYRRTGIRTKERKQKAVS</sequence>
<dbReference type="Pfam" id="PF08583">
    <property type="entry name" value="Cmc1"/>
    <property type="match status" value="1"/>
</dbReference>
<gene>
    <name evidence="4" type="primary">ORF77540</name>
</gene>
<evidence type="ECO:0000256" key="1">
    <source>
        <dbReference type="ARBA" id="ARBA00007347"/>
    </source>
</evidence>
<dbReference type="GO" id="GO:0005739">
    <property type="term" value="C:mitochondrion"/>
    <property type="evidence" value="ECO:0007669"/>
    <property type="project" value="UniProtKB-SubCell"/>
</dbReference>
<keyword evidence="3" id="KW-0496">Mitochondrion</keyword>
<feature type="non-terminal residue" evidence="4">
    <location>
        <position position="1"/>
    </location>
</feature>
<evidence type="ECO:0000256" key="3">
    <source>
        <dbReference type="RuleBase" id="RU364104"/>
    </source>
</evidence>
<dbReference type="InterPro" id="IPR013892">
    <property type="entry name" value="Cyt_c_biogenesis_Cmc1-like"/>
</dbReference>
<protein>
    <recommendedName>
        <fullName evidence="3">COX assembly mitochondrial protein</fullName>
    </recommendedName>
</protein>
<evidence type="ECO:0000256" key="2">
    <source>
        <dbReference type="ARBA" id="ARBA00023157"/>
    </source>
</evidence>
<reference evidence="4" key="1">
    <citation type="submission" date="2014-12" db="EMBL/GenBank/DDBJ databases">
        <title>Insight into the proteome of Arion vulgaris.</title>
        <authorList>
            <person name="Aradska J."/>
            <person name="Bulat T."/>
            <person name="Smidak R."/>
            <person name="Sarate P."/>
            <person name="Gangsoo J."/>
            <person name="Sialana F."/>
            <person name="Bilban M."/>
            <person name="Lubec G."/>
        </authorList>
    </citation>
    <scope>NUCLEOTIDE SEQUENCE</scope>
    <source>
        <tissue evidence="4">Skin</tissue>
    </source>
</reference>
<comment type="subcellular location">
    <subcellularLocation>
        <location evidence="3">Mitochondrion</location>
    </subcellularLocation>
</comment>
<dbReference type="EMBL" id="HACG01024387">
    <property type="protein sequence ID" value="CEK71252.1"/>
    <property type="molecule type" value="Transcribed_RNA"/>
</dbReference>